<dbReference type="PANTHER" id="PTHR47263:SF1">
    <property type="entry name" value="C2 DOMAIN PROTEIN (AFU_ORTHOLOGUE AFUA_7G02350)"/>
    <property type="match status" value="1"/>
</dbReference>
<proteinExistence type="predicted"/>
<organism evidence="5 6">
    <name type="scientific">Lasallia pustulata</name>
    <dbReference type="NCBI Taxonomy" id="136370"/>
    <lineage>
        <taxon>Eukaryota</taxon>
        <taxon>Fungi</taxon>
        <taxon>Dikarya</taxon>
        <taxon>Ascomycota</taxon>
        <taxon>Pezizomycotina</taxon>
        <taxon>Lecanoromycetes</taxon>
        <taxon>OSLEUM clade</taxon>
        <taxon>Umbilicariomycetidae</taxon>
        <taxon>Umbilicariales</taxon>
        <taxon>Umbilicariaceae</taxon>
        <taxon>Lasallia</taxon>
    </lineage>
</organism>
<evidence type="ECO:0000313" key="6">
    <source>
        <dbReference type="Proteomes" id="UP000192927"/>
    </source>
</evidence>
<dbReference type="Pfam" id="PF06292">
    <property type="entry name" value="MUN"/>
    <property type="match status" value="2"/>
</dbReference>
<feature type="domain" description="MHD2" evidence="4">
    <location>
        <begin position="1121"/>
        <end position="1243"/>
    </location>
</feature>
<dbReference type="Gene3D" id="1.20.58.1100">
    <property type="match status" value="1"/>
</dbReference>
<feature type="domain" description="MHD1" evidence="3">
    <location>
        <begin position="702"/>
        <end position="828"/>
    </location>
</feature>
<name>A0A1W5D1G9_9LECA</name>
<evidence type="ECO:0008006" key="7">
    <source>
        <dbReference type="Google" id="ProtNLM"/>
    </source>
</evidence>
<dbReference type="PANTHER" id="PTHR47263">
    <property type="entry name" value="ADENYLATE CYCLASE ACTIVATION PROTEIN GIT1"/>
    <property type="match status" value="1"/>
</dbReference>
<dbReference type="InterPro" id="IPR000008">
    <property type="entry name" value="C2_dom"/>
</dbReference>
<dbReference type="Pfam" id="PF00168">
    <property type="entry name" value="C2"/>
    <property type="match status" value="1"/>
</dbReference>
<evidence type="ECO:0000259" key="3">
    <source>
        <dbReference type="PROSITE" id="PS51258"/>
    </source>
</evidence>
<dbReference type="Gene3D" id="2.60.40.150">
    <property type="entry name" value="C2 domain"/>
    <property type="match status" value="1"/>
</dbReference>
<dbReference type="InterPro" id="IPR014770">
    <property type="entry name" value="Munc13_1"/>
</dbReference>
<dbReference type="Proteomes" id="UP000192927">
    <property type="component" value="Unassembled WGS sequence"/>
</dbReference>
<feature type="domain" description="C2" evidence="2">
    <location>
        <begin position="909"/>
        <end position="1024"/>
    </location>
</feature>
<dbReference type="InterPro" id="IPR010439">
    <property type="entry name" value="MUN_dom"/>
</dbReference>
<dbReference type="Gene3D" id="1.10.357.50">
    <property type="match status" value="1"/>
</dbReference>
<feature type="compositionally biased region" description="Polar residues" evidence="1">
    <location>
        <begin position="346"/>
        <end position="360"/>
    </location>
</feature>
<dbReference type="SUPFAM" id="SSF49562">
    <property type="entry name" value="C2 domain (Calcium/lipid-binding domain, CaLB)"/>
    <property type="match status" value="1"/>
</dbReference>
<protein>
    <recommendedName>
        <fullName evidence="7">C2 domain</fullName>
    </recommendedName>
</protein>
<sequence>MSTSSTHSRGVNRRINSLQSENSLSRESSHTRKRIITPNDAYTFALRVAYLSYLLQPRARRTQYVPAPRPPVQRSSSSINDLIKDFTLLKDSKSTRFPHGFTTELEKRLTGVLMGREKRPEYNDTMVKRTFAVFLNAFTEQSFKKRMEKDRRVEDLMLIFFSNATKELQKGKTPGDDAWKLEADRHLALFVRLISLILKDHDWVRDRPELTSRLTTLENKLLVHDQDLAAASSRNGGAGGSTIEVIVPLSYEVKDMPLVQVVARIFGLTNAQVQSDINKNRPVWTEKAALQDLKTYQTHLNLNSQKTLRNVDFDLEEGYEAWRKGEGRDLSQMMLAIVQSNPELAKSTAGTNLPQFNSFANGPDASDSGYSDSPRKLSDQTEGGSYVIDQPVDIRQPSSRDQSPDLLNEGENIFTYIPYDPRGYFRAVLSQAFSYDLHDSTLQPSQATANTPASKLLSKQSTELLTEICLRWRIPQVSRMVLFLDVVREKFVDGGIDLEILDAAFNFVKEPPRENRKEANFMTSILFDRTKWTLADFALNKQILSTLHDALLRDLYNVVQRCYEEKPPSPGEIMYVLEHHIYADPSFSRTPEEPERFTKLLWDGLRERAHDLYTVYLAKEIPDDLSRWEFYHVIQLGKAVVKLAERIQKRYRKNPEIMGVNPLTALVETVLPRYAEDARDIVKRILEFATERGEEIPIEDGFELYHELVEIRRIYAEALPGVAFAFHIEDQLADFVWRWIRLTDQKIADWVDQAIKQDQFQVRTERKDQIPAEDERHSVSVIDIFRSFNQTIDQIVQLNWDDDLQYARFMTALAKVIGTGIARYCELVELKFTREMDRLTPEQEAIANQTRQEKWVRLAKDAWSNREKIEPFQFFPESFVKLNNIEYASHQLDKLEHEINVDACAAVIQKNAPPMSQRQRNVTNYVFTIKIVEAEDLKACDINGLSDPYVVLGDEYQKRLAKTRIIYGNLNPRWDETTDITTQGPINIIATVWDWDTLGDHDCVGRTSIKLDPSHFGDFLPREYWLDLDTQGRLLLRVSMEGERDDIQFYFGKAFRTLRRTERDMTRKVTDKLSAYINHVLSRRALRSMLSKGISMSTVSSYFNRNRPPPATQGPSQAEVTNALKPLLAYFDDNFAIMNQTLTRAAMMMVMTRLWKEVLATIESLLVPPLSDKPSQQRQLTQQELDIVFNWLQLLYDFFHAVDEETGEANGVPVDVLRSPKYFDITSLNFFYFEPTENLIRTSERMASATAARQQMQRNRLSAPAAMSSPSFGGAAGLLGMPSTRRSKSIMLSRNLGTMKKAKEEKRKEAQADPNDDMILRILRMRPEAERYLKDRSRQKERLAAAAAAELIVRQSLLVGGGRMLGNLPRR</sequence>
<feature type="region of interest" description="Disordered" evidence="1">
    <location>
        <begin position="346"/>
        <end position="407"/>
    </location>
</feature>
<dbReference type="InterPro" id="IPR035892">
    <property type="entry name" value="C2_domain_sf"/>
</dbReference>
<reference evidence="6" key="1">
    <citation type="submission" date="2017-03" db="EMBL/GenBank/DDBJ databases">
        <authorList>
            <person name="Sharma R."/>
            <person name="Thines M."/>
        </authorList>
    </citation>
    <scope>NUCLEOTIDE SEQUENCE [LARGE SCALE GENOMIC DNA]</scope>
</reference>
<dbReference type="PROSITE" id="PS50004">
    <property type="entry name" value="C2"/>
    <property type="match status" value="1"/>
</dbReference>
<dbReference type="SMART" id="SM00239">
    <property type="entry name" value="C2"/>
    <property type="match status" value="1"/>
</dbReference>
<evidence type="ECO:0000256" key="1">
    <source>
        <dbReference type="SAM" id="MobiDB-lite"/>
    </source>
</evidence>
<accession>A0A1W5D1G9</accession>
<evidence type="ECO:0000313" key="5">
    <source>
        <dbReference type="EMBL" id="SLM36812.1"/>
    </source>
</evidence>
<dbReference type="PROSITE" id="PS51259">
    <property type="entry name" value="MHD2"/>
    <property type="match status" value="1"/>
</dbReference>
<feature type="region of interest" description="Disordered" evidence="1">
    <location>
        <begin position="1"/>
        <end position="32"/>
    </location>
</feature>
<dbReference type="InterPro" id="IPR052811">
    <property type="entry name" value="Glucose_resp_signaling"/>
</dbReference>
<dbReference type="EMBL" id="FWEW01001349">
    <property type="protein sequence ID" value="SLM36812.1"/>
    <property type="molecule type" value="Genomic_DNA"/>
</dbReference>
<evidence type="ECO:0000259" key="2">
    <source>
        <dbReference type="PROSITE" id="PS50004"/>
    </source>
</evidence>
<dbReference type="InterPro" id="IPR014772">
    <property type="entry name" value="Munc13_dom-2"/>
</dbReference>
<feature type="compositionally biased region" description="Polar residues" evidence="1">
    <location>
        <begin position="1"/>
        <end position="26"/>
    </location>
</feature>
<dbReference type="CDD" id="cd04043">
    <property type="entry name" value="C2_Munc13_fungal"/>
    <property type="match status" value="1"/>
</dbReference>
<evidence type="ECO:0000259" key="4">
    <source>
        <dbReference type="PROSITE" id="PS51259"/>
    </source>
</evidence>
<dbReference type="PROSITE" id="PS51258">
    <property type="entry name" value="MHD1"/>
    <property type="match status" value="1"/>
</dbReference>
<keyword evidence="6" id="KW-1185">Reference proteome</keyword>